<dbReference type="SUPFAM" id="SSF56399">
    <property type="entry name" value="ADP-ribosylation"/>
    <property type="match status" value="1"/>
</dbReference>
<evidence type="ECO:0000313" key="2">
    <source>
        <dbReference type="Proteomes" id="UP000381378"/>
    </source>
</evidence>
<name>A0A5E7SAU7_PSEFL</name>
<dbReference type="InterPro" id="IPR022385">
    <property type="entry name" value="Rhs_assc_core"/>
</dbReference>
<protein>
    <recommendedName>
        <fullName evidence="3">RHS repeat-associated core domain-containing protein</fullName>
    </recommendedName>
</protein>
<dbReference type="Gene3D" id="2.180.10.10">
    <property type="entry name" value="RHS repeat-associated core"/>
    <property type="match status" value="1"/>
</dbReference>
<organism evidence="1 2">
    <name type="scientific">Pseudomonas fluorescens</name>
    <dbReference type="NCBI Taxonomy" id="294"/>
    <lineage>
        <taxon>Bacteria</taxon>
        <taxon>Pseudomonadati</taxon>
        <taxon>Pseudomonadota</taxon>
        <taxon>Gammaproteobacteria</taxon>
        <taxon>Pseudomonadales</taxon>
        <taxon>Pseudomonadaceae</taxon>
        <taxon>Pseudomonas</taxon>
    </lineage>
</organism>
<dbReference type="AlphaFoldDB" id="A0A5E7SAU7"/>
<dbReference type="EMBL" id="CABVJF010000003">
    <property type="protein sequence ID" value="VVP83038.1"/>
    <property type="molecule type" value="Genomic_DNA"/>
</dbReference>
<evidence type="ECO:0000313" key="1">
    <source>
        <dbReference type="EMBL" id="VVP83038.1"/>
    </source>
</evidence>
<accession>A0A5E7SAU7</accession>
<dbReference type="NCBIfam" id="TIGR03696">
    <property type="entry name" value="Rhs_assc_core"/>
    <property type="match status" value="1"/>
</dbReference>
<evidence type="ECO:0008006" key="3">
    <source>
        <dbReference type="Google" id="ProtNLM"/>
    </source>
</evidence>
<proteinExistence type="predicted"/>
<reference evidence="1 2" key="1">
    <citation type="submission" date="2019-09" db="EMBL/GenBank/DDBJ databases">
        <authorList>
            <person name="Chandra G."/>
            <person name="Truman W A."/>
        </authorList>
    </citation>
    <scope>NUCLEOTIDE SEQUENCE [LARGE SCALE GENOMIC DNA]</scope>
    <source>
        <strain evidence="1">PS928</strain>
    </source>
</reference>
<sequence length="304" mass="32176">MPALRQTRGLVRSPAAAFSRTLLLAPDLQQTILAELDRTGPNRLGYTPYGSRSSLLAAQSSLGFSGQLMERPTGWYHLGNGHRVYNPVLMRFHSPDRLSPFGRGGLNPYVYCSGSPINRVDPSGKSWLSVLGSVVGSGLNLIFAGAAVNRAAAAIVSNTTPAWLTRVGNTLSFWGGATGLPARTVGIPEALAQAMPSTSRSLVSNSGTILSQVSTGAGAVMQNFTSASQWITSARANGQSTWRVLWEASKEASGWNLVRRQAPGRVPVRMPDVPLSRVGAESAGTVNQPVVSADRVVAVPSIRR</sequence>
<dbReference type="Proteomes" id="UP000381378">
    <property type="component" value="Unassembled WGS sequence"/>
</dbReference>
<gene>
    <name evidence="1" type="ORF">PS928_00915</name>
</gene>